<evidence type="ECO:0000313" key="8">
    <source>
        <dbReference type="Proteomes" id="UP000277633"/>
    </source>
</evidence>
<dbReference type="Pfam" id="PF01849">
    <property type="entry name" value="NAC"/>
    <property type="match status" value="1"/>
</dbReference>
<dbReference type="InterPro" id="IPR009060">
    <property type="entry name" value="UBA-like_sf"/>
</dbReference>
<evidence type="ECO:0000256" key="5">
    <source>
        <dbReference type="NCBIfam" id="TIGR00264"/>
    </source>
</evidence>
<dbReference type="EMBL" id="QMWO01000011">
    <property type="protein sequence ID" value="RLG70284.1"/>
    <property type="molecule type" value="Genomic_DNA"/>
</dbReference>
<evidence type="ECO:0000256" key="3">
    <source>
        <dbReference type="ARBA" id="ARBA00022927"/>
    </source>
</evidence>
<keyword evidence="3 4" id="KW-0653">Protein transport</keyword>
<comment type="subunit">
    <text evidence="4">Homodimer. Interacts with the ribosome. Binds ribosomal RNA.</text>
</comment>
<keyword evidence="2 4" id="KW-0694">RNA-binding</keyword>
<dbReference type="InterPro" id="IPR005231">
    <property type="entry name" value="NAC_arc"/>
</dbReference>
<evidence type="ECO:0000256" key="4">
    <source>
        <dbReference type="HAMAP-Rule" id="MF_00814"/>
    </source>
</evidence>
<dbReference type="AlphaFoldDB" id="A0A497JGW9"/>
<comment type="caution">
    <text evidence="7">The sequence shown here is derived from an EMBL/GenBank/DDBJ whole genome shotgun (WGS) entry which is preliminary data.</text>
</comment>
<dbReference type="GO" id="GO:0015031">
    <property type="term" value="P:protein transport"/>
    <property type="evidence" value="ECO:0007669"/>
    <property type="project" value="UniProtKB-UniRule"/>
</dbReference>
<proteinExistence type="inferred from homology"/>
<dbReference type="HAMAP" id="MF_00814">
    <property type="entry name" value="NAC_arch"/>
    <property type="match status" value="1"/>
</dbReference>
<dbReference type="GO" id="GO:0003723">
    <property type="term" value="F:RNA binding"/>
    <property type="evidence" value="ECO:0007669"/>
    <property type="project" value="UniProtKB-UniRule"/>
</dbReference>
<comment type="function">
    <text evidence="4">Contacts the emerging nascent chain on the ribosome.</text>
</comment>
<sequence>MFGMNPMQMRKLMKQLNIKSEEIDAKRVVIELSDSKLIIENPKVTAIEMQGQRTYTILGEEKIEKASEASISEEDVRLVQEKTGKSFEEVKKALEQSKGDIALAIKSLTE</sequence>
<evidence type="ECO:0000256" key="2">
    <source>
        <dbReference type="ARBA" id="ARBA00022884"/>
    </source>
</evidence>
<dbReference type="Gene3D" id="2.20.70.30">
    <property type="entry name" value="Nascent polypeptide-associated complex domain"/>
    <property type="match status" value="1"/>
</dbReference>
<evidence type="ECO:0000256" key="1">
    <source>
        <dbReference type="ARBA" id="ARBA00022448"/>
    </source>
</evidence>
<dbReference type="InterPro" id="IPR038187">
    <property type="entry name" value="NAC_A/B_dom_sf"/>
</dbReference>
<organism evidence="7 8">
    <name type="scientific">Candidatus Iainarchaeum sp</name>
    <dbReference type="NCBI Taxonomy" id="3101447"/>
    <lineage>
        <taxon>Archaea</taxon>
        <taxon>Candidatus Iainarchaeota</taxon>
        <taxon>Candidatus Iainarchaeia</taxon>
        <taxon>Candidatus Iainarchaeales</taxon>
        <taxon>Candidatus Iainarchaeaceae</taxon>
        <taxon>Candidatus Iainarchaeum</taxon>
    </lineage>
</organism>
<dbReference type="Gene3D" id="1.10.8.10">
    <property type="entry name" value="DNA helicase RuvA subunit, C-terminal domain"/>
    <property type="match status" value="1"/>
</dbReference>
<dbReference type="InterPro" id="IPR002715">
    <property type="entry name" value="Nas_poly-pep-assoc_cplx_dom"/>
</dbReference>
<reference evidence="7 8" key="1">
    <citation type="submission" date="2018-06" db="EMBL/GenBank/DDBJ databases">
        <title>Extensive metabolic versatility and redundancy in microbially diverse, dynamic hydrothermal sediments.</title>
        <authorList>
            <person name="Dombrowski N."/>
            <person name="Teske A."/>
            <person name="Baker B.J."/>
        </authorList>
    </citation>
    <scope>NUCLEOTIDE SEQUENCE [LARGE SCALE GENOMIC DNA]</scope>
    <source>
        <strain evidence="7">B9_G13</strain>
    </source>
</reference>
<dbReference type="PROSITE" id="PS51151">
    <property type="entry name" value="NAC_AB"/>
    <property type="match status" value="1"/>
</dbReference>
<dbReference type="SMART" id="SM01407">
    <property type="entry name" value="NAC"/>
    <property type="match status" value="1"/>
</dbReference>
<keyword evidence="1 4" id="KW-0813">Transport</keyword>
<dbReference type="Proteomes" id="UP000277633">
    <property type="component" value="Unassembled WGS sequence"/>
</dbReference>
<feature type="domain" description="NAC-A/B" evidence="6">
    <location>
        <begin position="3"/>
        <end position="70"/>
    </location>
</feature>
<protein>
    <recommendedName>
        <fullName evidence="4 5">Nascent polypeptide-associated complex protein</fullName>
    </recommendedName>
</protein>
<evidence type="ECO:0000259" key="6">
    <source>
        <dbReference type="PROSITE" id="PS51151"/>
    </source>
</evidence>
<dbReference type="NCBIfam" id="TIGR00264">
    <property type="entry name" value="archaeal-type nascent polypeptide-associated complex protein"/>
    <property type="match status" value="1"/>
</dbReference>
<evidence type="ECO:0000313" key="7">
    <source>
        <dbReference type="EMBL" id="RLG70284.1"/>
    </source>
</evidence>
<name>A0A497JGW9_9ARCH</name>
<accession>A0A497JGW9</accession>
<gene>
    <name evidence="4" type="primary">nac</name>
    <name evidence="7" type="ORF">DRO07_00550</name>
</gene>
<dbReference type="SUPFAM" id="SSF46934">
    <property type="entry name" value="UBA-like"/>
    <property type="match status" value="1"/>
</dbReference>
<comment type="similarity">
    <text evidence="4">Belongs to the NAC-alpha family.</text>
</comment>